<feature type="compositionally biased region" description="Low complexity" evidence="1">
    <location>
        <begin position="113"/>
        <end position="133"/>
    </location>
</feature>
<feature type="compositionally biased region" description="Basic and acidic residues" evidence="1">
    <location>
        <begin position="467"/>
        <end position="477"/>
    </location>
</feature>
<name>A0A4S4N465_9APHY</name>
<evidence type="ECO:0000313" key="3">
    <source>
        <dbReference type="Proteomes" id="UP000308730"/>
    </source>
</evidence>
<feature type="compositionally biased region" description="Polar residues" evidence="1">
    <location>
        <begin position="415"/>
        <end position="429"/>
    </location>
</feature>
<feature type="compositionally biased region" description="Polar residues" evidence="1">
    <location>
        <begin position="557"/>
        <end position="570"/>
    </location>
</feature>
<dbReference type="OrthoDB" id="2526154at2759"/>
<sequence>MVPVYPTLHSQLGAIAREYALPSTMGMVLYLVTSVNTPAADDEPGPRISEDIWKHIWSRVLRTEKDELTSSGPRPLGLGFGVSGQSSPALLQDITANGHVPKAGLPPPTRADTSQSVTPSPSTPSNSAYSSQSELETPESASSVAASGDLGASAIPLPGLRSPSLIPILAKVEFDIDKRKAGWYEPWVRSRKVQHAKRAESRAEARSRSRMGSSSELGEGGEEDSQIGTRRAPIDLELLGRINADGTSVPSFLLSRGGPSTDDTAEDEDVVLDDGGYEQLEESPVEEEDVVEPSVRGDPLADVFGTDAETWAEVHSETQANRTSVDSHPNVVNLALDASALSTLPDEMEDEVLEDDDEEGEVTQLLNAMNRPSLSLDIPELPASVDLSTATGGTITKHIPPPLTLVANNGLLPPQLSSNPAQPGSANSEQLPYLDLATPSDGGDVMSQHGPSIEIDIEVDDLFKASRSPQDEKREGAIFDDLNLGLDPSLDDYDENDPHDRRRSQFIMSAQLDEIEKTLAQLSPRMINSEILADDSPLASASSFSSFSPERIGTPARPSQRTSAQPSEGTPSWPAVPYSKVTPTRDEDAPPSPPSFAFNGISTEPPKQFQPKRPSADMSDESIARKRALEEDNGLYPALNVGVPFKQFSADSPIIPLSPDPFGRFPSQSEATYLEDERSLSCISMNHPCHR</sequence>
<feature type="region of interest" description="Disordered" evidence="1">
    <location>
        <begin position="194"/>
        <end position="229"/>
    </location>
</feature>
<organism evidence="2 3">
    <name type="scientific">Antrodiella citrinella</name>
    <dbReference type="NCBI Taxonomy" id="2447956"/>
    <lineage>
        <taxon>Eukaryota</taxon>
        <taxon>Fungi</taxon>
        <taxon>Dikarya</taxon>
        <taxon>Basidiomycota</taxon>
        <taxon>Agaricomycotina</taxon>
        <taxon>Agaricomycetes</taxon>
        <taxon>Polyporales</taxon>
        <taxon>Steccherinaceae</taxon>
        <taxon>Antrodiella</taxon>
    </lineage>
</organism>
<comment type="caution">
    <text evidence="2">The sequence shown here is derived from an EMBL/GenBank/DDBJ whole genome shotgun (WGS) entry which is preliminary data.</text>
</comment>
<gene>
    <name evidence="2" type="ORF">EUX98_g1026</name>
</gene>
<dbReference type="Proteomes" id="UP000308730">
    <property type="component" value="Unassembled WGS sequence"/>
</dbReference>
<evidence type="ECO:0000256" key="1">
    <source>
        <dbReference type="SAM" id="MobiDB-lite"/>
    </source>
</evidence>
<feature type="region of interest" description="Disordered" evidence="1">
    <location>
        <begin position="410"/>
        <end position="429"/>
    </location>
</feature>
<evidence type="ECO:0000313" key="2">
    <source>
        <dbReference type="EMBL" id="THH33165.1"/>
    </source>
</evidence>
<feature type="compositionally biased region" description="Low complexity" evidence="1">
    <location>
        <begin position="539"/>
        <end position="549"/>
    </location>
</feature>
<accession>A0A4S4N465</accession>
<feature type="region of interest" description="Disordered" evidence="1">
    <location>
        <begin position="539"/>
        <end position="621"/>
    </location>
</feature>
<dbReference type="AlphaFoldDB" id="A0A4S4N465"/>
<feature type="region of interest" description="Disordered" evidence="1">
    <location>
        <begin position="98"/>
        <end position="144"/>
    </location>
</feature>
<feature type="compositionally biased region" description="Basic and acidic residues" evidence="1">
    <location>
        <begin position="197"/>
        <end position="207"/>
    </location>
</feature>
<dbReference type="EMBL" id="SGPM01000010">
    <property type="protein sequence ID" value="THH33165.1"/>
    <property type="molecule type" value="Genomic_DNA"/>
</dbReference>
<proteinExistence type="predicted"/>
<feature type="region of interest" description="Disordered" evidence="1">
    <location>
        <begin position="467"/>
        <end position="500"/>
    </location>
</feature>
<reference evidence="2 3" key="1">
    <citation type="submission" date="2019-02" db="EMBL/GenBank/DDBJ databases">
        <title>Genome sequencing of the rare red list fungi Antrodiella citrinella (Flaviporus citrinellus).</title>
        <authorList>
            <person name="Buettner E."/>
            <person name="Kellner H."/>
        </authorList>
    </citation>
    <scope>NUCLEOTIDE SEQUENCE [LARGE SCALE GENOMIC DNA]</scope>
    <source>
        <strain evidence="2 3">DSM 108506</strain>
    </source>
</reference>
<protein>
    <submittedName>
        <fullName evidence="2">Uncharacterized protein</fullName>
    </submittedName>
</protein>
<keyword evidence="3" id="KW-1185">Reference proteome</keyword>